<protein>
    <submittedName>
        <fullName evidence="1">Uncharacterized protein</fullName>
    </submittedName>
</protein>
<dbReference type="Proteomes" id="UP001217044">
    <property type="component" value="Chromosome"/>
</dbReference>
<evidence type="ECO:0000313" key="2">
    <source>
        <dbReference type="Proteomes" id="UP001217044"/>
    </source>
</evidence>
<sequence>MNFSLSLTSLAPDDQIGEGRLVAGGDRIGFHSSFKLTGRDKYLEYWFEACQSLIDGAEVSYFPTSILTADDSIVLHGLVAESCLSGIKIQIFKFGIQGEVDLPKLRLMEDHVGGFFEADWRDCQDDFEIACWTVSIDDILAFQKQLKGDLNE</sequence>
<organism evidence="1 2">
    <name type="scientific">Deinococcus aquaticus</name>
    <dbReference type="NCBI Taxonomy" id="328692"/>
    <lineage>
        <taxon>Bacteria</taxon>
        <taxon>Thermotogati</taxon>
        <taxon>Deinococcota</taxon>
        <taxon>Deinococci</taxon>
        <taxon>Deinococcales</taxon>
        <taxon>Deinococcaceae</taxon>
        <taxon>Deinococcus</taxon>
    </lineage>
</organism>
<reference evidence="1 2" key="1">
    <citation type="submission" date="2022-12" db="EMBL/GenBank/DDBJ databases">
        <title>Genome Sequence of Deinococcus aquaticus Type Strain PB314.</title>
        <authorList>
            <person name="Albert C."/>
            <person name="Hill J."/>
            <person name="Boren L."/>
            <person name="Scholz-Ng S."/>
            <person name="Fatema N."/>
            <person name="Grosso R."/>
            <person name="Soboslay E."/>
            <person name="Tuohy J."/>
        </authorList>
    </citation>
    <scope>NUCLEOTIDE SEQUENCE [LARGE SCALE GENOMIC DNA]</scope>
    <source>
        <strain evidence="1 2">PB-314</strain>
    </source>
</reference>
<proteinExistence type="predicted"/>
<accession>A0ABY7V511</accession>
<gene>
    <name evidence="1" type="ORF">M8445_06705</name>
</gene>
<keyword evidence="2" id="KW-1185">Reference proteome</keyword>
<dbReference type="RefSeq" id="WP_273990559.1">
    <property type="nucleotide sequence ID" value="NZ_BAABQT010000009.1"/>
</dbReference>
<dbReference type="EMBL" id="CP115165">
    <property type="protein sequence ID" value="WDA59886.1"/>
    <property type="molecule type" value="Genomic_DNA"/>
</dbReference>
<name>A0ABY7V511_9DEIO</name>
<evidence type="ECO:0000313" key="1">
    <source>
        <dbReference type="EMBL" id="WDA59886.1"/>
    </source>
</evidence>